<proteinExistence type="predicted"/>
<name>A0A8X6Q1D2_NEPPI</name>
<organism evidence="1 2">
    <name type="scientific">Nephila pilipes</name>
    <name type="common">Giant wood spider</name>
    <name type="synonym">Nephila maculata</name>
    <dbReference type="NCBI Taxonomy" id="299642"/>
    <lineage>
        <taxon>Eukaryota</taxon>
        <taxon>Metazoa</taxon>
        <taxon>Ecdysozoa</taxon>
        <taxon>Arthropoda</taxon>
        <taxon>Chelicerata</taxon>
        <taxon>Arachnida</taxon>
        <taxon>Araneae</taxon>
        <taxon>Araneomorphae</taxon>
        <taxon>Entelegynae</taxon>
        <taxon>Araneoidea</taxon>
        <taxon>Nephilidae</taxon>
        <taxon>Nephila</taxon>
    </lineage>
</organism>
<accession>A0A8X6Q1D2</accession>
<reference evidence="1" key="1">
    <citation type="submission" date="2020-08" db="EMBL/GenBank/DDBJ databases">
        <title>Multicomponent nature underlies the extraordinary mechanical properties of spider dragline silk.</title>
        <authorList>
            <person name="Kono N."/>
            <person name="Nakamura H."/>
            <person name="Mori M."/>
            <person name="Yoshida Y."/>
            <person name="Ohtoshi R."/>
            <person name="Malay A.D."/>
            <person name="Moran D.A.P."/>
            <person name="Tomita M."/>
            <person name="Numata K."/>
            <person name="Arakawa K."/>
        </authorList>
    </citation>
    <scope>NUCLEOTIDE SEQUENCE</scope>
</reference>
<protein>
    <recommendedName>
        <fullName evidence="3">Transposase</fullName>
    </recommendedName>
</protein>
<dbReference type="AlphaFoldDB" id="A0A8X6Q1D2"/>
<evidence type="ECO:0008006" key="3">
    <source>
        <dbReference type="Google" id="ProtNLM"/>
    </source>
</evidence>
<gene>
    <name evidence="1" type="ORF">NPIL_589111</name>
</gene>
<keyword evidence="2" id="KW-1185">Reference proteome</keyword>
<evidence type="ECO:0000313" key="1">
    <source>
        <dbReference type="EMBL" id="GFU00364.1"/>
    </source>
</evidence>
<evidence type="ECO:0000313" key="2">
    <source>
        <dbReference type="Proteomes" id="UP000887013"/>
    </source>
</evidence>
<comment type="caution">
    <text evidence="1">The sequence shown here is derived from an EMBL/GenBank/DDBJ whole genome shotgun (WGS) entry which is preliminary data.</text>
</comment>
<dbReference type="Proteomes" id="UP000887013">
    <property type="component" value="Unassembled WGS sequence"/>
</dbReference>
<dbReference type="OrthoDB" id="7994973at2759"/>
<sequence>MRQWTNELEYANDVVGRMDNTAFGGMKVWFSDEAHFHLDRYVNKQNQRMWGSEHPHFEIDRSLRTSYYLVRTVNLRNSGRKFCR</sequence>
<dbReference type="EMBL" id="BMAW01122775">
    <property type="protein sequence ID" value="GFU00364.1"/>
    <property type="molecule type" value="Genomic_DNA"/>
</dbReference>